<reference evidence="1 3" key="1">
    <citation type="journal article" date="2020" name="Stud. Mycol.">
        <title>101 Dothideomycetes genomes: a test case for predicting lifestyles and emergence of pathogens.</title>
        <authorList>
            <person name="Haridas S."/>
            <person name="Albert R."/>
            <person name="Binder M."/>
            <person name="Bloem J."/>
            <person name="Labutti K."/>
            <person name="Salamov A."/>
            <person name="Andreopoulos B."/>
            <person name="Baker S."/>
            <person name="Barry K."/>
            <person name="Bills G."/>
            <person name="Bluhm B."/>
            <person name="Cannon C."/>
            <person name="Castanera R."/>
            <person name="Culley D."/>
            <person name="Daum C."/>
            <person name="Ezra D."/>
            <person name="Gonzalez J."/>
            <person name="Henrissat B."/>
            <person name="Kuo A."/>
            <person name="Liang C."/>
            <person name="Lipzen A."/>
            <person name="Lutzoni F."/>
            <person name="Magnuson J."/>
            <person name="Mondo S."/>
            <person name="Nolan M."/>
            <person name="Ohm R."/>
            <person name="Pangilinan J."/>
            <person name="Park H.-J."/>
            <person name="Ramirez L."/>
            <person name="Alfaro M."/>
            <person name="Sun H."/>
            <person name="Tritt A."/>
            <person name="Yoshinaga Y."/>
            <person name="Zwiers L.-H."/>
            <person name="Turgeon B."/>
            <person name="Goodwin S."/>
            <person name="Spatafora J."/>
            <person name="Crous P."/>
            <person name="Grigoriev I."/>
        </authorList>
    </citation>
    <scope>NUCLEOTIDE SEQUENCE</scope>
    <source>
        <strain evidence="1 3">CBS 304.34</strain>
    </source>
</reference>
<name>A0A6A6YG72_9PEZI</name>
<dbReference type="RefSeq" id="XP_033574780.1">
    <property type="nucleotide sequence ID" value="XM_033728807.1"/>
</dbReference>
<evidence type="ECO:0000313" key="1">
    <source>
        <dbReference type="EMBL" id="KAF2807816.1"/>
    </source>
</evidence>
<dbReference type="Proteomes" id="UP000504636">
    <property type="component" value="Unplaced"/>
</dbReference>
<reference evidence="3" key="3">
    <citation type="submission" date="2025-04" db="UniProtKB">
        <authorList>
            <consortium name="RefSeq"/>
        </authorList>
    </citation>
    <scope>IDENTIFICATION</scope>
    <source>
        <strain evidence="3">CBS 304.34</strain>
    </source>
</reference>
<dbReference type="GeneID" id="54469700"/>
<protein>
    <submittedName>
        <fullName evidence="1 3">Uncharacterized protein</fullName>
    </submittedName>
</protein>
<gene>
    <name evidence="1 3" type="ORF">BDZ99DRAFT_66467</name>
</gene>
<accession>A0A6A6YG72</accession>
<evidence type="ECO:0000313" key="3">
    <source>
        <dbReference type="RefSeq" id="XP_033574780.1"/>
    </source>
</evidence>
<dbReference type="EMBL" id="MU003704">
    <property type="protein sequence ID" value="KAF2807816.1"/>
    <property type="molecule type" value="Genomic_DNA"/>
</dbReference>
<reference evidence="3" key="2">
    <citation type="submission" date="2020-04" db="EMBL/GenBank/DDBJ databases">
        <authorList>
            <consortium name="NCBI Genome Project"/>
        </authorList>
    </citation>
    <scope>NUCLEOTIDE SEQUENCE</scope>
    <source>
        <strain evidence="3">CBS 304.34</strain>
    </source>
</reference>
<evidence type="ECO:0000313" key="2">
    <source>
        <dbReference type="Proteomes" id="UP000504636"/>
    </source>
</evidence>
<sequence>MLSPRIVHFGPMELYWECNQGLFCECRPHEGRVRIEQGRPRLTTVWGLRRGLWKIVEWSGSSANHPKLEWNGSESLGWWRYLATSTVFGRKLFHI</sequence>
<dbReference type="AlphaFoldDB" id="A0A6A6YG72"/>
<keyword evidence="2" id="KW-1185">Reference proteome</keyword>
<organism evidence="1">
    <name type="scientific">Mytilinidion resinicola</name>
    <dbReference type="NCBI Taxonomy" id="574789"/>
    <lineage>
        <taxon>Eukaryota</taxon>
        <taxon>Fungi</taxon>
        <taxon>Dikarya</taxon>
        <taxon>Ascomycota</taxon>
        <taxon>Pezizomycotina</taxon>
        <taxon>Dothideomycetes</taxon>
        <taxon>Pleosporomycetidae</taxon>
        <taxon>Mytilinidiales</taxon>
        <taxon>Mytilinidiaceae</taxon>
        <taxon>Mytilinidion</taxon>
    </lineage>
</organism>
<proteinExistence type="predicted"/>